<feature type="domain" description="OmpR/PhoB-type" evidence="7">
    <location>
        <begin position="133"/>
        <end position="231"/>
    </location>
</feature>
<dbReference type="Pfam" id="PF00486">
    <property type="entry name" value="Trans_reg_C"/>
    <property type="match status" value="1"/>
</dbReference>
<dbReference type="SUPFAM" id="SSF46894">
    <property type="entry name" value="C-terminal effector domain of the bipartite response regulators"/>
    <property type="match status" value="1"/>
</dbReference>
<evidence type="ECO:0000313" key="8">
    <source>
        <dbReference type="EMBL" id="HIX87218.1"/>
    </source>
</evidence>
<evidence type="ECO:0000256" key="5">
    <source>
        <dbReference type="PROSITE-ProRule" id="PRU01091"/>
    </source>
</evidence>
<reference evidence="8" key="1">
    <citation type="journal article" date="2021" name="PeerJ">
        <title>Extensive microbial diversity within the chicken gut microbiome revealed by metagenomics and culture.</title>
        <authorList>
            <person name="Gilroy R."/>
            <person name="Ravi A."/>
            <person name="Getino M."/>
            <person name="Pursley I."/>
            <person name="Horton D.L."/>
            <person name="Alikhan N.F."/>
            <person name="Baker D."/>
            <person name="Gharbi K."/>
            <person name="Hall N."/>
            <person name="Watson M."/>
            <person name="Adriaenssens E.M."/>
            <person name="Foster-Nyarko E."/>
            <person name="Jarju S."/>
            <person name="Secka A."/>
            <person name="Antonio M."/>
            <person name="Oren A."/>
            <person name="Chaudhuri R.R."/>
            <person name="La Ragione R."/>
            <person name="Hildebrand F."/>
            <person name="Pallen M.J."/>
        </authorList>
    </citation>
    <scope>NUCLEOTIDE SEQUENCE</scope>
    <source>
        <strain evidence="8">ChiHecec2B26-12326</strain>
    </source>
</reference>
<accession>A0A9D1XTF6</accession>
<dbReference type="SMART" id="SM00448">
    <property type="entry name" value="REC"/>
    <property type="match status" value="1"/>
</dbReference>
<dbReference type="CDD" id="cd00156">
    <property type="entry name" value="REC"/>
    <property type="match status" value="1"/>
</dbReference>
<name>A0A9D1XTF6_9BACT</name>
<evidence type="ECO:0000313" key="9">
    <source>
        <dbReference type="Proteomes" id="UP000823847"/>
    </source>
</evidence>
<dbReference type="PROSITE" id="PS50110">
    <property type="entry name" value="RESPONSE_REGULATORY"/>
    <property type="match status" value="1"/>
</dbReference>
<dbReference type="CDD" id="cd00383">
    <property type="entry name" value="trans_reg_C"/>
    <property type="match status" value="1"/>
</dbReference>
<evidence type="ECO:0000256" key="2">
    <source>
        <dbReference type="ARBA" id="ARBA00023012"/>
    </source>
</evidence>
<gene>
    <name evidence="8" type="ORF">H9848_11535</name>
</gene>
<dbReference type="GO" id="GO:0006355">
    <property type="term" value="P:regulation of DNA-templated transcription"/>
    <property type="evidence" value="ECO:0007669"/>
    <property type="project" value="InterPro"/>
</dbReference>
<dbReference type="PANTHER" id="PTHR48111:SF40">
    <property type="entry name" value="PHOSPHATE REGULON TRANSCRIPTIONAL REGULATORY PROTEIN PHOB"/>
    <property type="match status" value="1"/>
</dbReference>
<dbReference type="Gene3D" id="1.10.10.10">
    <property type="entry name" value="Winged helix-like DNA-binding domain superfamily/Winged helix DNA-binding domain"/>
    <property type="match status" value="1"/>
</dbReference>
<dbReference type="InterPro" id="IPR001867">
    <property type="entry name" value="OmpR/PhoB-type_DNA-bd"/>
</dbReference>
<organism evidence="8 9">
    <name type="scientific">Candidatus Parabacteroides intestinigallinarum</name>
    <dbReference type="NCBI Taxonomy" id="2838722"/>
    <lineage>
        <taxon>Bacteria</taxon>
        <taxon>Pseudomonadati</taxon>
        <taxon>Bacteroidota</taxon>
        <taxon>Bacteroidia</taxon>
        <taxon>Bacteroidales</taxon>
        <taxon>Tannerellaceae</taxon>
        <taxon>Parabacteroides</taxon>
    </lineage>
</organism>
<evidence type="ECO:0000259" key="7">
    <source>
        <dbReference type="PROSITE" id="PS51755"/>
    </source>
</evidence>
<evidence type="ECO:0000256" key="1">
    <source>
        <dbReference type="ARBA" id="ARBA00022553"/>
    </source>
</evidence>
<dbReference type="EMBL" id="DXEN01000084">
    <property type="protein sequence ID" value="HIX87218.1"/>
    <property type="molecule type" value="Genomic_DNA"/>
</dbReference>
<reference evidence="8" key="2">
    <citation type="submission" date="2021-04" db="EMBL/GenBank/DDBJ databases">
        <authorList>
            <person name="Gilroy R."/>
        </authorList>
    </citation>
    <scope>NUCLEOTIDE SEQUENCE</scope>
    <source>
        <strain evidence="8">ChiHecec2B26-12326</strain>
    </source>
</reference>
<keyword evidence="3 5" id="KW-0238">DNA-binding</keyword>
<dbReference type="GO" id="GO:0032993">
    <property type="term" value="C:protein-DNA complex"/>
    <property type="evidence" value="ECO:0007669"/>
    <property type="project" value="TreeGrafter"/>
</dbReference>
<dbReference type="SMART" id="SM00862">
    <property type="entry name" value="Trans_reg_C"/>
    <property type="match status" value="1"/>
</dbReference>
<keyword evidence="1 4" id="KW-0597">Phosphoprotein</keyword>
<feature type="modified residue" description="4-aspartylphosphate" evidence="4">
    <location>
        <position position="54"/>
    </location>
</feature>
<proteinExistence type="predicted"/>
<keyword evidence="2" id="KW-0902">Two-component regulatory system</keyword>
<comment type="caution">
    <text evidence="8">The sequence shown here is derived from an EMBL/GenBank/DDBJ whole genome shotgun (WGS) entry which is preliminary data.</text>
</comment>
<dbReference type="InterPro" id="IPR036388">
    <property type="entry name" value="WH-like_DNA-bd_sf"/>
</dbReference>
<dbReference type="InterPro" id="IPR016032">
    <property type="entry name" value="Sig_transdc_resp-reg_C-effctor"/>
</dbReference>
<dbReference type="GO" id="GO:0005829">
    <property type="term" value="C:cytosol"/>
    <property type="evidence" value="ECO:0007669"/>
    <property type="project" value="TreeGrafter"/>
</dbReference>
<dbReference type="PROSITE" id="PS51755">
    <property type="entry name" value="OMPR_PHOB"/>
    <property type="match status" value="1"/>
</dbReference>
<feature type="domain" description="Response regulatory" evidence="6">
    <location>
        <begin position="3"/>
        <end position="119"/>
    </location>
</feature>
<protein>
    <submittedName>
        <fullName evidence="8">Response regulator transcription factor</fullName>
    </submittedName>
</protein>
<dbReference type="Pfam" id="PF00072">
    <property type="entry name" value="Response_reg"/>
    <property type="match status" value="1"/>
</dbReference>
<dbReference type="InterPro" id="IPR011006">
    <property type="entry name" value="CheY-like_superfamily"/>
</dbReference>
<dbReference type="GO" id="GO:0000976">
    <property type="term" value="F:transcription cis-regulatory region binding"/>
    <property type="evidence" value="ECO:0007669"/>
    <property type="project" value="TreeGrafter"/>
</dbReference>
<dbReference type="SUPFAM" id="SSF52172">
    <property type="entry name" value="CheY-like"/>
    <property type="match status" value="1"/>
</dbReference>
<feature type="DNA-binding region" description="OmpR/PhoB-type" evidence="5">
    <location>
        <begin position="133"/>
        <end position="231"/>
    </location>
</feature>
<evidence type="ECO:0000259" key="6">
    <source>
        <dbReference type="PROSITE" id="PS50110"/>
    </source>
</evidence>
<dbReference type="GO" id="GO:0000156">
    <property type="term" value="F:phosphorelay response regulator activity"/>
    <property type="evidence" value="ECO:0007669"/>
    <property type="project" value="TreeGrafter"/>
</dbReference>
<sequence length="233" mass="26286">MTRVLLVEDDKNLSFILKSSLEQMIGGYEIEVATNGKEGLEKLASGRFDVIVSDVEMPVMDGVTMVRQVRERYPDVAIVFITGLTTARDVINGYQSGADFYIKKPFLPEELDAHIQAVLKVKRSASMPEADGKDRYTIGKYSFFPSQNLLCDEDGYQRSLTPKEAKVLEMLCRRKGHLVSREEILIAIWQTADFYSSRSLDVFITKLRKYLAKDPHIGLKVQKGVGIELEDGL</sequence>
<evidence type="ECO:0000256" key="3">
    <source>
        <dbReference type="ARBA" id="ARBA00023125"/>
    </source>
</evidence>
<dbReference type="InterPro" id="IPR001789">
    <property type="entry name" value="Sig_transdc_resp-reg_receiver"/>
</dbReference>
<dbReference type="Gene3D" id="3.40.50.2300">
    <property type="match status" value="1"/>
</dbReference>
<dbReference type="InterPro" id="IPR039420">
    <property type="entry name" value="WalR-like"/>
</dbReference>
<dbReference type="Proteomes" id="UP000823847">
    <property type="component" value="Unassembled WGS sequence"/>
</dbReference>
<dbReference type="PANTHER" id="PTHR48111">
    <property type="entry name" value="REGULATOR OF RPOS"/>
    <property type="match status" value="1"/>
</dbReference>
<evidence type="ECO:0000256" key="4">
    <source>
        <dbReference type="PROSITE-ProRule" id="PRU00169"/>
    </source>
</evidence>
<dbReference type="AlphaFoldDB" id="A0A9D1XTF6"/>